<evidence type="ECO:0000256" key="4">
    <source>
        <dbReference type="ARBA" id="ARBA00022741"/>
    </source>
</evidence>
<proteinExistence type="inferred from homology"/>
<evidence type="ECO:0000256" key="8">
    <source>
        <dbReference type="ARBA" id="ARBA00051245"/>
    </source>
</evidence>
<dbReference type="RefSeq" id="WP_015832733.1">
    <property type="nucleotide sequence ID" value="NC_012968.1"/>
</dbReference>
<dbReference type="Proteomes" id="UP000002742">
    <property type="component" value="Chromosome"/>
</dbReference>
<dbReference type="AlphaFoldDB" id="C6WXP9"/>
<keyword evidence="3 10" id="KW-0808">Transferase</keyword>
<evidence type="ECO:0000256" key="3">
    <source>
        <dbReference type="ARBA" id="ARBA00022679"/>
    </source>
</evidence>
<dbReference type="NCBIfam" id="TIGR03029">
    <property type="entry name" value="EpsG"/>
    <property type="match status" value="1"/>
</dbReference>
<dbReference type="NCBIfam" id="TIGR01007">
    <property type="entry name" value="eps_fam"/>
    <property type="match status" value="1"/>
</dbReference>
<dbReference type="KEGG" id="mmb:Mmol_1794"/>
<reference evidence="10 11" key="2">
    <citation type="journal article" date="2011" name="J. Bacteriol.">
        <title>Genomes of three methylotrophs from a single niche uncover genetic and metabolic divergence of Methylophilaceae.</title>
        <authorList>
            <person name="Lapidus A."/>
            <person name="Clum A."/>
            <person name="Labutti K."/>
            <person name="Kaluzhnaya M.G."/>
            <person name="Lim S."/>
            <person name="Beck D.A."/>
            <person name="Glavina Del Rio T."/>
            <person name="Nolan M."/>
            <person name="Mavromatis K."/>
            <person name="Huntemann M."/>
            <person name="Lucas S."/>
            <person name="Lidstrom M.E."/>
            <person name="Ivanova N."/>
            <person name="Chistoserdova L."/>
        </authorList>
    </citation>
    <scope>NUCLEOTIDE SEQUENCE [LARGE SCALE GENOMIC DNA]</scope>
    <source>
        <strain evidence="11">JLW8 / ATCC BAA-1282 / DSM 17540</strain>
    </source>
</reference>
<evidence type="ECO:0000256" key="5">
    <source>
        <dbReference type="ARBA" id="ARBA00022777"/>
    </source>
</evidence>
<evidence type="ECO:0000259" key="9">
    <source>
        <dbReference type="Pfam" id="PF13614"/>
    </source>
</evidence>
<dbReference type="InterPro" id="IPR005702">
    <property type="entry name" value="Wzc-like_C"/>
</dbReference>
<dbReference type="Gene3D" id="3.40.50.300">
    <property type="entry name" value="P-loop containing nucleotide triphosphate hydrolases"/>
    <property type="match status" value="1"/>
</dbReference>
<dbReference type="EMBL" id="CP001672">
    <property type="protein sequence ID" value="ACT48698.1"/>
    <property type="molecule type" value="Genomic_DNA"/>
</dbReference>
<keyword evidence="11" id="KW-1185">Reference proteome</keyword>
<gene>
    <name evidence="10" type="ordered locus">Mmol_1794</name>
</gene>
<evidence type="ECO:0000313" key="10">
    <source>
        <dbReference type="EMBL" id="ACT48698.1"/>
    </source>
</evidence>
<dbReference type="InterPro" id="IPR050445">
    <property type="entry name" value="Bact_polysacc_biosynth/exp"/>
</dbReference>
<dbReference type="InterPro" id="IPR025669">
    <property type="entry name" value="AAA_dom"/>
</dbReference>
<protein>
    <recommendedName>
        <fullName evidence="2">non-specific protein-tyrosine kinase</fullName>
        <ecNumber evidence="2">2.7.10.2</ecNumber>
    </recommendedName>
</protein>
<dbReference type="GO" id="GO:0004715">
    <property type="term" value="F:non-membrane spanning protein tyrosine kinase activity"/>
    <property type="evidence" value="ECO:0007669"/>
    <property type="project" value="UniProtKB-EC"/>
</dbReference>
<comment type="catalytic activity">
    <reaction evidence="8">
        <text>L-tyrosyl-[protein] + ATP = O-phospho-L-tyrosyl-[protein] + ADP + H(+)</text>
        <dbReference type="Rhea" id="RHEA:10596"/>
        <dbReference type="Rhea" id="RHEA-COMP:10136"/>
        <dbReference type="Rhea" id="RHEA-COMP:20101"/>
        <dbReference type="ChEBI" id="CHEBI:15378"/>
        <dbReference type="ChEBI" id="CHEBI:30616"/>
        <dbReference type="ChEBI" id="CHEBI:46858"/>
        <dbReference type="ChEBI" id="CHEBI:61978"/>
        <dbReference type="ChEBI" id="CHEBI:456216"/>
        <dbReference type="EC" id="2.7.10.2"/>
    </reaction>
</comment>
<dbReference type="Pfam" id="PF13614">
    <property type="entry name" value="AAA_31"/>
    <property type="match status" value="1"/>
</dbReference>
<sequence>MTETLNLTTSLKETPTMLKRDTSIGRLLLEQGKISPVDAERVLRLQKDKGIRFGDAALKLGLITDADISQVLAQQFDYPYLQAGQGDFSPKLVAAYMPFSPQVEALRALRSQLVLRWFSEHGTMIAIVATQAGDGSSHTAANLAVVFSQLGEKTLLIDANMRQPRQRELFNLQENRGLSDILAGRATKEEVIVRIESFMGLSVLGAGTLPPNPQELLSRSTFRELLAGVGNEYDIVIIDTPPADNNADFQAIVARTGGALLVSRKHKTKLADLVNLTDQIKSIGAHVVGAVLNEY</sequence>
<evidence type="ECO:0000256" key="6">
    <source>
        <dbReference type="ARBA" id="ARBA00022840"/>
    </source>
</evidence>
<accession>C6WXP9</accession>
<comment type="similarity">
    <text evidence="1">Belongs to the CpsD/CapB family.</text>
</comment>
<keyword evidence="5 10" id="KW-0418">Kinase</keyword>
<dbReference type="OrthoDB" id="9808257at2"/>
<dbReference type="CDD" id="cd05387">
    <property type="entry name" value="BY-kinase"/>
    <property type="match status" value="1"/>
</dbReference>
<name>C6WXP9_METML</name>
<dbReference type="SUPFAM" id="SSF160246">
    <property type="entry name" value="EspE N-terminal domain-like"/>
    <property type="match status" value="1"/>
</dbReference>
<evidence type="ECO:0000313" key="11">
    <source>
        <dbReference type="Proteomes" id="UP000002742"/>
    </source>
</evidence>
<dbReference type="InterPro" id="IPR037257">
    <property type="entry name" value="T2SS_E_N_sf"/>
</dbReference>
<dbReference type="InterPro" id="IPR027417">
    <property type="entry name" value="P-loop_NTPase"/>
</dbReference>
<evidence type="ECO:0000256" key="2">
    <source>
        <dbReference type="ARBA" id="ARBA00011903"/>
    </source>
</evidence>
<organism evidence="10 11">
    <name type="scientific">Methylotenera mobilis (strain JLW8 / ATCC BAA-1282 / DSM 17540)</name>
    <dbReference type="NCBI Taxonomy" id="583345"/>
    <lineage>
        <taxon>Bacteria</taxon>
        <taxon>Pseudomonadati</taxon>
        <taxon>Pseudomonadota</taxon>
        <taxon>Betaproteobacteria</taxon>
        <taxon>Nitrosomonadales</taxon>
        <taxon>Methylophilaceae</taxon>
        <taxon>Methylotenera</taxon>
    </lineage>
</organism>
<dbReference type="PANTHER" id="PTHR32309:SF13">
    <property type="entry name" value="FERRIC ENTEROBACTIN TRANSPORT PROTEIN FEPE"/>
    <property type="match status" value="1"/>
</dbReference>
<evidence type="ECO:0000256" key="7">
    <source>
        <dbReference type="ARBA" id="ARBA00023137"/>
    </source>
</evidence>
<dbReference type="PANTHER" id="PTHR32309">
    <property type="entry name" value="TYROSINE-PROTEIN KINASE"/>
    <property type="match status" value="1"/>
</dbReference>
<dbReference type="STRING" id="583345.Mmol_1794"/>
<keyword evidence="6" id="KW-0067">ATP-binding</keyword>
<dbReference type="eggNOG" id="COG0489">
    <property type="taxonomic scope" value="Bacteria"/>
</dbReference>
<feature type="domain" description="AAA" evidence="9">
    <location>
        <begin position="123"/>
        <end position="254"/>
    </location>
</feature>
<dbReference type="SUPFAM" id="SSF52540">
    <property type="entry name" value="P-loop containing nucleoside triphosphate hydrolases"/>
    <property type="match status" value="1"/>
</dbReference>
<dbReference type="HOGENOM" id="CLU_052027_2_1_4"/>
<keyword evidence="7" id="KW-0829">Tyrosine-protein kinase</keyword>
<reference evidence="11" key="1">
    <citation type="submission" date="2009-07" db="EMBL/GenBank/DDBJ databases">
        <title>Complete sequence of Methylotenera mobilis JLW8.</title>
        <authorList>
            <consortium name="US DOE Joint Genome Institute"/>
            <person name="Lucas S."/>
            <person name="Copeland A."/>
            <person name="Lapidus A."/>
            <person name="Glavina del Rio T."/>
            <person name="Tice H."/>
            <person name="Bruce D."/>
            <person name="Goodwin L."/>
            <person name="Pitluck S."/>
            <person name="LaButti K.M."/>
            <person name="Clum A."/>
            <person name="Larimer F."/>
            <person name="Land M."/>
            <person name="Hauser L."/>
            <person name="Kyrpides N."/>
            <person name="Mikhailova N."/>
            <person name="Kayluzhnaya M."/>
            <person name="Chistoserdova L."/>
        </authorList>
    </citation>
    <scope>NUCLEOTIDE SEQUENCE [LARGE SCALE GENOMIC DNA]</scope>
    <source>
        <strain evidence="11">JLW8 / ATCC BAA-1282 / DSM 17540</strain>
    </source>
</reference>
<dbReference type="InterPro" id="IPR017479">
    <property type="entry name" value="Tyr_kinase_chain_length_EpsG"/>
</dbReference>
<evidence type="ECO:0000256" key="1">
    <source>
        <dbReference type="ARBA" id="ARBA00007316"/>
    </source>
</evidence>
<dbReference type="GO" id="GO:0005524">
    <property type="term" value="F:ATP binding"/>
    <property type="evidence" value="ECO:0007669"/>
    <property type="project" value="UniProtKB-KW"/>
</dbReference>
<dbReference type="GO" id="GO:0005886">
    <property type="term" value="C:plasma membrane"/>
    <property type="evidence" value="ECO:0007669"/>
    <property type="project" value="TreeGrafter"/>
</dbReference>
<dbReference type="EC" id="2.7.10.2" evidence="2"/>
<keyword evidence="4" id="KW-0547">Nucleotide-binding</keyword>